<sequence length="156" mass="17159">MISALHFFNYAISAIMRTSTQILPGIKAIGWIDCRHLPRRVDLSAICGMTVAVLTDVHPIAFFDEPTCECKTKKDGAGYEDTATLKFLTDRKLPRNPCLGFVVTDVNGKSYLLGSLEAPHPQVESEQRCGLPSGDAAGYEYEIKHVSIRSMVPCVI</sequence>
<dbReference type="Proteomes" id="UP000244905">
    <property type="component" value="Unassembled WGS sequence"/>
</dbReference>
<keyword evidence="2" id="KW-1185">Reference proteome</keyword>
<name>A0A2V1IK43_9BACT</name>
<organism evidence="1 2">
    <name type="scientific">Duncaniella muris</name>
    <dbReference type="NCBI Taxonomy" id="2094150"/>
    <lineage>
        <taxon>Bacteria</taxon>
        <taxon>Pseudomonadati</taxon>
        <taxon>Bacteroidota</taxon>
        <taxon>Bacteroidia</taxon>
        <taxon>Bacteroidales</taxon>
        <taxon>Muribaculaceae</taxon>
        <taxon>Duncaniella</taxon>
    </lineage>
</organism>
<gene>
    <name evidence="1" type="ORF">C5O23_13485</name>
</gene>
<comment type="caution">
    <text evidence="1">The sequence shown here is derived from an EMBL/GenBank/DDBJ whole genome shotgun (WGS) entry which is preliminary data.</text>
</comment>
<dbReference type="AlphaFoldDB" id="A0A2V1IK43"/>
<dbReference type="EMBL" id="PUEC01000049">
    <property type="protein sequence ID" value="PWB00248.1"/>
    <property type="molecule type" value="Genomic_DNA"/>
</dbReference>
<reference evidence="2" key="1">
    <citation type="submission" date="2018-02" db="EMBL/GenBank/DDBJ databases">
        <authorList>
            <person name="Clavel T."/>
            <person name="Strowig T."/>
        </authorList>
    </citation>
    <scope>NUCLEOTIDE SEQUENCE [LARGE SCALE GENOMIC DNA]</scope>
    <source>
        <strain evidence="2">DSM 103720</strain>
    </source>
</reference>
<evidence type="ECO:0000313" key="1">
    <source>
        <dbReference type="EMBL" id="PWB00248.1"/>
    </source>
</evidence>
<protein>
    <submittedName>
        <fullName evidence="1">Uncharacterized protein</fullName>
    </submittedName>
</protein>
<evidence type="ECO:0000313" key="2">
    <source>
        <dbReference type="Proteomes" id="UP000244905"/>
    </source>
</evidence>
<proteinExistence type="predicted"/>
<accession>A0A2V1IK43</accession>